<keyword evidence="3" id="KW-0238">DNA-binding</keyword>
<comment type="caution">
    <text evidence="6">The sequence shown here is derived from an EMBL/GenBank/DDBJ whole genome shotgun (WGS) entry which is preliminary data.</text>
</comment>
<dbReference type="PANTHER" id="PTHR30118">
    <property type="entry name" value="HTH-TYPE TRANSCRIPTIONAL REGULATOR LEUO-RELATED"/>
    <property type="match status" value="1"/>
</dbReference>
<dbReference type="Pfam" id="PF00126">
    <property type="entry name" value="HTH_1"/>
    <property type="match status" value="1"/>
</dbReference>
<evidence type="ECO:0000313" key="7">
    <source>
        <dbReference type="Proteomes" id="UP000014400"/>
    </source>
</evidence>
<dbReference type="RefSeq" id="WP_016474075.1">
    <property type="nucleotide sequence ID" value="NZ_KE150480.1"/>
</dbReference>
<dbReference type="eggNOG" id="COG0583">
    <property type="taxonomic scope" value="Bacteria"/>
</dbReference>
<proteinExistence type="inferred from homology"/>
<accession>S3BF35</accession>
<dbReference type="STRING" id="1203554.HMPREF1476_00732"/>
<keyword evidence="4" id="KW-0804">Transcription</keyword>
<reference evidence="6 7" key="1">
    <citation type="submission" date="2013-04" db="EMBL/GenBank/DDBJ databases">
        <title>The Genome Sequence of Sutterella wadsworthensis HGA0223.</title>
        <authorList>
            <consortium name="The Broad Institute Genomics Platform"/>
            <person name="Earl A."/>
            <person name="Ward D."/>
            <person name="Feldgarden M."/>
            <person name="Gevers D."/>
            <person name="Schmidt T.M."/>
            <person name="Dover J."/>
            <person name="Dai D."/>
            <person name="Walker B."/>
            <person name="Young S."/>
            <person name="Zeng Q."/>
            <person name="Gargeya S."/>
            <person name="Fitzgerald M."/>
            <person name="Haas B."/>
            <person name="Abouelleil A."/>
            <person name="Allen A.W."/>
            <person name="Alvarado L."/>
            <person name="Arachchi H.M."/>
            <person name="Berlin A.M."/>
            <person name="Chapman S.B."/>
            <person name="Gainer-Dewar J."/>
            <person name="Goldberg J."/>
            <person name="Griggs A."/>
            <person name="Gujja S."/>
            <person name="Hansen M."/>
            <person name="Howarth C."/>
            <person name="Imamovic A."/>
            <person name="Ireland A."/>
            <person name="Larimer J."/>
            <person name="McCowan C."/>
            <person name="Murphy C."/>
            <person name="Pearson M."/>
            <person name="Poon T.W."/>
            <person name="Priest M."/>
            <person name="Roberts A."/>
            <person name="Saif S."/>
            <person name="Shea T."/>
            <person name="Sisk P."/>
            <person name="Sykes S."/>
            <person name="Wortman J."/>
            <person name="Nusbaum C."/>
            <person name="Birren B."/>
        </authorList>
    </citation>
    <scope>NUCLEOTIDE SEQUENCE [LARGE SCALE GENOMIC DNA]</scope>
    <source>
        <strain evidence="6 7">HGA0223</strain>
    </source>
</reference>
<protein>
    <recommendedName>
        <fullName evidence="5">HTH lysR-type domain-containing protein</fullName>
    </recommendedName>
</protein>
<dbReference type="Pfam" id="PF03466">
    <property type="entry name" value="LysR_substrate"/>
    <property type="match status" value="1"/>
</dbReference>
<dbReference type="InterPro" id="IPR050389">
    <property type="entry name" value="LysR-type_TF"/>
</dbReference>
<dbReference type="EMBL" id="ATCF01000012">
    <property type="protein sequence ID" value="EPD99928.1"/>
    <property type="molecule type" value="Genomic_DNA"/>
</dbReference>
<dbReference type="InterPro" id="IPR005119">
    <property type="entry name" value="LysR_subst-bd"/>
</dbReference>
<dbReference type="Gene3D" id="3.40.190.10">
    <property type="entry name" value="Periplasmic binding protein-like II"/>
    <property type="match status" value="2"/>
</dbReference>
<name>S3BF35_9BURK</name>
<organism evidence="6 7">
    <name type="scientific">Sutterella wadsworthensis HGA0223</name>
    <dbReference type="NCBI Taxonomy" id="1203554"/>
    <lineage>
        <taxon>Bacteria</taxon>
        <taxon>Pseudomonadati</taxon>
        <taxon>Pseudomonadota</taxon>
        <taxon>Betaproteobacteria</taxon>
        <taxon>Burkholderiales</taxon>
        <taxon>Sutterellaceae</taxon>
        <taxon>Sutterella</taxon>
    </lineage>
</organism>
<evidence type="ECO:0000256" key="1">
    <source>
        <dbReference type="ARBA" id="ARBA00009437"/>
    </source>
</evidence>
<evidence type="ECO:0000313" key="6">
    <source>
        <dbReference type="EMBL" id="EPD99928.1"/>
    </source>
</evidence>
<feature type="domain" description="HTH lysR-type" evidence="5">
    <location>
        <begin position="6"/>
        <end position="63"/>
    </location>
</feature>
<dbReference type="HOGENOM" id="CLU_039613_39_0_4"/>
<dbReference type="SUPFAM" id="SSF53850">
    <property type="entry name" value="Periplasmic binding protein-like II"/>
    <property type="match status" value="1"/>
</dbReference>
<dbReference type="InterPro" id="IPR036388">
    <property type="entry name" value="WH-like_DNA-bd_sf"/>
</dbReference>
<dbReference type="Gene3D" id="1.10.10.10">
    <property type="entry name" value="Winged helix-like DNA-binding domain superfamily/Winged helix DNA-binding domain"/>
    <property type="match status" value="1"/>
</dbReference>
<evidence type="ECO:0000256" key="2">
    <source>
        <dbReference type="ARBA" id="ARBA00023015"/>
    </source>
</evidence>
<dbReference type="InterPro" id="IPR036390">
    <property type="entry name" value="WH_DNA-bd_sf"/>
</dbReference>
<dbReference type="PROSITE" id="PS50931">
    <property type="entry name" value="HTH_LYSR"/>
    <property type="match status" value="1"/>
</dbReference>
<dbReference type="AlphaFoldDB" id="S3BF35"/>
<dbReference type="SUPFAM" id="SSF46785">
    <property type="entry name" value="Winged helix' DNA-binding domain"/>
    <property type="match status" value="1"/>
</dbReference>
<gene>
    <name evidence="6" type="ORF">HMPREF1476_00732</name>
</gene>
<comment type="similarity">
    <text evidence="1">Belongs to the LysR transcriptional regulatory family.</text>
</comment>
<evidence type="ECO:0000256" key="4">
    <source>
        <dbReference type="ARBA" id="ARBA00023163"/>
    </source>
</evidence>
<dbReference type="GO" id="GO:0003677">
    <property type="term" value="F:DNA binding"/>
    <property type="evidence" value="ECO:0007669"/>
    <property type="project" value="UniProtKB-KW"/>
</dbReference>
<dbReference type="GO" id="GO:0003700">
    <property type="term" value="F:DNA-binding transcription factor activity"/>
    <property type="evidence" value="ECO:0007669"/>
    <property type="project" value="InterPro"/>
</dbReference>
<dbReference type="Proteomes" id="UP000014400">
    <property type="component" value="Unassembled WGS sequence"/>
</dbReference>
<dbReference type="PATRIC" id="fig|1203554.3.peg.726"/>
<dbReference type="InterPro" id="IPR000847">
    <property type="entry name" value="LysR_HTH_N"/>
</dbReference>
<evidence type="ECO:0000259" key="5">
    <source>
        <dbReference type="PROSITE" id="PS50931"/>
    </source>
</evidence>
<sequence length="309" mass="34379">MSSPELNHSLIRLLITLYRTGSLRAAAEALRISTPSASYVLSHARDLFGDPLFRRTNTGMAPTTRMAELMPELEALAAGMNRVLAGDVKIFSPALSQMRFRIACFDNFIPLMLGPAMQHIRKAAPNLKMELIPQTEGVIEDMRRGHLDFCLRANATLPGDFHSLVAARSNFAVLAAREHPLVRRAMSGEQITRADLAPFAQLQIRVPLQTKGVTRPLSFEKDEDSVKVFLSTQSFLGPPLLLPGTDLLLVLPRPTAAFWVNFAPSLAMFDVAEFSETPFTARFFWHERVDASPQHQWLRGIFAQAADNQ</sequence>
<dbReference type="PANTHER" id="PTHR30118:SF6">
    <property type="entry name" value="HTH-TYPE TRANSCRIPTIONAL REGULATOR LEUO"/>
    <property type="match status" value="1"/>
</dbReference>
<keyword evidence="2" id="KW-0805">Transcription regulation</keyword>
<keyword evidence="7" id="KW-1185">Reference proteome</keyword>
<evidence type="ECO:0000256" key="3">
    <source>
        <dbReference type="ARBA" id="ARBA00023125"/>
    </source>
</evidence>